<accession>A0A6I2M7D2</accession>
<comment type="caution">
    <text evidence="3">The sequence shown here is derived from an EMBL/GenBank/DDBJ whole genome shotgun (WGS) entry which is preliminary data.</text>
</comment>
<feature type="domain" description="Aminoglycoside phosphotransferase" evidence="2">
    <location>
        <begin position="71"/>
        <end position="297"/>
    </location>
</feature>
<keyword evidence="3" id="KW-0946">Virion</keyword>
<keyword evidence="4" id="KW-1185">Reference proteome</keyword>
<dbReference type="AlphaFoldDB" id="A0A6I2M7D2"/>
<feature type="region of interest" description="Disordered" evidence="1">
    <location>
        <begin position="1"/>
        <end position="37"/>
    </location>
</feature>
<gene>
    <name evidence="3" type="ORF">GJU41_02220</name>
</gene>
<feature type="compositionally biased region" description="Basic and acidic residues" evidence="1">
    <location>
        <begin position="12"/>
        <end position="35"/>
    </location>
</feature>
<dbReference type="GO" id="GO:0042601">
    <property type="term" value="C:endospore-forming forespore"/>
    <property type="evidence" value="ECO:0007669"/>
    <property type="project" value="TreeGrafter"/>
</dbReference>
<dbReference type="PANTHER" id="PTHR39179:SF1">
    <property type="entry name" value="SPORE COAT PROTEIN I"/>
    <property type="match status" value="1"/>
</dbReference>
<reference evidence="3 4" key="1">
    <citation type="submission" date="2019-11" db="EMBL/GenBank/DDBJ databases">
        <title>Bacillus idriensis genome.</title>
        <authorList>
            <person name="Konopka E.N."/>
            <person name="Newman J.D."/>
        </authorList>
    </citation>
    <scope>NUCLEOTIDE SEQUENCE [LARGE SCALE GENOMIC DNA]</scope>
    <source>
        <strain evidence="3 4">DSM 19097</strain>
    </source>
</reference>
<dbReference type="PANTHER" id="PTHR39179">
    <property type="entry name" value="SPORE COAT PROTEIN I"/>
    <property type="match status" value="1"/>
</dbReference>
<organism evidence="3 4">
    <name type="scientific">Metabacillus idriensis</name>
    <dbReference type="NCBI Taxonomy" id="324768"/>
    <lineage>
        <taxon>Bacteria</taxon>
        <taxon>Bacillati</taxon>
        <taxon>Bacillota</taxon>
        <taxon>Bacilli</taxon>
        <taxon>Bacillales</taxon>
        <taxon>Bacillaceae</taxon>
        <taxon>Metabacillus</taxon>
    </lineage>
</organism>
<dbReference type="EMBL" id="WKKF01000001">
    <property type="protein sequence ID" value="MRX52776.1"/>
    <property type="molecule type" value="Genomic_DNA"/>
</dbReference>
<dbReference type="NCBIfam" id="TIGR02906">
    <property type="entry name" value="spore_CotS"/>
    <property type="match status" value="1"/>
</dbReference>
<evidence type="ECO:0000313" key="3">
    <source>
        <dbReference type="EMBL" id="MRX52776.1"/>
    </source>
</evidence>
<dbReference type="Pfam" id="PF01636">
    <property type="entry name" value="APH"/>
    <property type="match status" value="1"/>
</dbReference>
<evidence type="ECO:0000259" key="2">
    <source>
        <dbReference type="Pfam" id="PF01636"/>
    </source>
</evidence>
<dbReference type="InterPro" id="IPR047175">
    <property type="entry name" value="CotS-like"/>
</dbReference>
<keyword evidence="3" id="KW-0167">Capsid protein</keyword>
<dbReference type="SUPFAM" id="SSF56112">
    <property type="entry name" value="Protein kinase-like (PK-like)"/>
    <property type="match status" value="1"/>
</dbReference>
<proteinExistence type="predicted"/>
<name>A0A6I2M7D2_9BACI</name>
<dbReference type="InterPro" id="IPR011009">
    <property type="entry name" value="Kinase-like_dom_sf"/>
</dbReference>
<protein>
    <submittedName>
        <fullName evidence="3">CotS family spore coat protein</fullName>
    </submittedName>
</protein>
<dbReference type="InterPro" id="IPR014255">
    <property type="entry name" value="Spore_coat_CotS"/>
</dbReference>
<sequence>MESELAQSPARADQKTTNKYDFPKEKKQKEKKEEKEEAEEIGFVLTPEEEAKLVKLAEYIIGSWDISVDRIEVIQGGQMALVWKIHTSSGPVCLKRIHRPEKKALFSINAQNYLAEKGARVPGIIRNNQNQLFTKQGPYLFVLYDWIEGGVFDLAVDPDLEFVMKGLAEFHLWSEGYHPPEGIPVFKKLGRWPNHYIKRCQQMESWKHIARTMPDNPFSQLYLQEIDYFIDQGRQTLDRLMNSKYVPWITEQAANPTLCHQDYGAGNTVLGNDGKIWVIDLDTVSYDLPIRDLRKMIIPLLDTTGVWDEARFQLMMNAYESVNPLTSEQKEVMYIDMLFPYEMYDIAREKFVRKTDMFPEELAQAFEYERIKEAQLNSMIKSN</sequence>
<dbReference type="Gene3D" id="3.90.1200.10">
    <property type="match status" value="1"/>
</dbReference>
<evidence type="ECO:0000313" key="4">
    <source>
        <dbReference type="Proteomes" id="UP000441585"/>
    </source>
</evidence>
<evidence type="ECO:0000256" key="1">
    <source>
        <dbReference type="SAM" id="MobiDB-lite"/>
    </source>
</evidence>
<dbReference type="InterPro" id="IPR002575">
    <property type="entry name" value="Aminoglycoside_PTrfase"/>
</dbReference>
<dbReference type="Proteomes" id="UP000441585">
    <property type="component" value="Unassembled WGS sequence"/>
</dbReference>
<dbReference type="Gene3D" id="3.30.200.20">
    <property type="entry name" value="Phosphorylase Kinase, domain 1"/>
    <property type="match status" value="1"/>
</dbReference>